<keyword evidence="1" id="KW-0732">Signal</keyword>
<feature type="chain" id="PRO_5042921091" evidence="1">
    <location>
        <begin position="16"/>
        <end position="159"/>
    </location>
</feature>
<comment type="caution">
    <text evidence="2">The sequence shown here is derived from an EMBL/GenBank/DDBJ whole genome shotgun (WGS) entry which is preliminary data.</text>
</comment>
<name>A0AAN5D2Q7_9BILA</name>
<accession>A0AAN5D2Q7</accession>
<organism evidence="2 3">
    <name type="scientific">Pristionchus mayeri</name>
    <dbReference type="NCBI Taxonomy" id="1317129"/>
    <lineage>
        <taxon>Eukaryota</taxon>
        <taxon>Metazoa</taxon>
        <taxon>Ecdysozoa</taxon>
        <taxon>Nematoda</taxon>
        <taxon>Chromadorea</taxon>
        <taxon>Rhabditida</taxon>
        <taxon>Rhabditina</taxon>
        <taxon>Diplogasteromorpha</taxon>
        <taxon>Diplogasteroidea</taxon>
        <taxon>Neodiplogasteridae</taxon>
        <taxon>Pristionchus</taxon>
    </lineage>
</organism>
<sequence>MKLLFSLLLLPGVIAYADNCGGPPGRIDPGAIWRYNQNSLRIREENIQTFSHSKGDGIRCGPELNRPNYQYAWLVSINGTEPALYSKGTKFVCEAGERGWRWSAVYDGNWDRTSVFETVDNTGRIQVTQIDTRSHRMRNKRNIYPSIPFFAEEGLTVWV</sequence>
<keyword evidence="3" id="KW-1185">Reference proteome</keyword>
<reference evidence="3" key="1">
    <citation type="submission" date="2022-10" db="EMBL/GenBank/DDBJ databases">
        <title>Genome assembly of Pristionchus species.</title>
        <authorList>
            <person name="Yoshida K."/>
            <person name="Sommer R.J."/>
        </authorList>
    </citation>
    <scope>NUCLEOTIDE SEQUENCE [LARGE SCALE GENOMIC DNA]</scope>
    <source>
        <strain evidence="3">RS5460</strain>
    </source>
</reference>
<feature type="signal peptide" evidence="1">
    <location>
        <begin position="1"/>
        <end position="15"/>
    </location>
</feature>
<evidence type="ECO:0000313" key="2">
    <source>
        <dbReference type="EMBL" id="GMR55448.1"/>
    </source>
</evidence>
<gene>
    <name evidence="2" type="ORF">PMAYCL1PPCAC_25643</name>
</gene>
<evidence type="ECO:0000313" key="3">
    <source>
        <dbReference type="Proteomes" id="UP001328107"/>
    </source>
</evidence>
<dbReference type="AlphaFoldDB" id="A0AAN5D2Q7"/>
<evidence type="ECO:0000256" key="1">
    <source>
        <dbReference type="SAM" id="SignalP"/>
    </source>
</evidence>
<protein>
    <submittedName>
        <fullName evidence="2">Uncharacterized protein</fullName>
    </submittedName>
</protein>
<dbReference type="Proteomes" id="UP001328107">
    <property type="component" value="Unassembled WGS sequence"/>
</dbReference>
<proteinExistence type="predicted"/>
<dbReference type="EMBL" id="BTRK01000005">
    <property type="protein sequence ID" value="GMR55448.1"/>
    <property type="molecule type" value="Genomic_DNA"/>
</dbReference>